<dbReference type="NCBIfam" id="TIGR01496">
    <property type="entry name" value="DHPS"/>
    <property type="match status" value="1"/>
</dbReference>
<dbReference type="GO" id="GO:0004156">
    <property type="term" value="F:dihydropteroate synthase activity"/>
    <property type="evidence" value="ECO:0007669"/>
    <property type="project" value="UniProtKB-EC"/>
</dbReference>
<evidence type="ECO:0000313" key="15">
    <source>
        <dbReference type="EMBL" id="OAA86020.1"/>
    </source>
</evidence>
<comment type="function">
    <text evidence="12 13">Catalyzes the condensation of para-aminobenzoate (pABA) with 6-hydroxymethyl-7,8-dihydropterin diphosphate (DHPt-PP) to form 7,8-dihydropteroate (H2Pte), the immediate precursor of folate derivatives.</text>
</comment>
<dbReference type="InterPro" id="IPR011005">
    <property type="entry name" value="Dihydropteroate_synth-like_sf"/>
</dbReference>
<evidence type="ECO:0000256" key="7">
    <source>
        <dbReference type="ARBA" id="ARBA00022679"/>
    </source>
</evidence>
<evidence type="ECO:0000256" key="3">
    <source>
        <dbReference type="ARBA" id="ARBA00004763"/>
    </source>
</evidence>
<dbReference type="GO" id="GO:0046872">
    <property type="term" value="F:metal ion binding"/>
    <property type="evidence" value="ECO:0007669"/>
    <property type="project" value="UniProtKB-KW"/>
</dbReference>
<dbReference type="Proteomes" id="UP000077407">
    <property type="component" value="Unassembled WGS sequence"/>
</dbReference>
<evidence type="ECO:0000256" key="6">
    <source>
        <dbReference type="ARBA" id="ARBA00016919"/>
    </source>
</evidence>
<dbReference type="PROSITE" id="PS50972">
    <property type="entry name" value="PTERIN_BINDING"/>
    <property type="match status" value="1"/>
</dbReference>
<dbReference type="GO" id="GO:0005829">
    <property type="term" value="C:cytosol"/>
    <property type="evidence" value="ECO:0007669"/>
    <property type="project" value="TreeGrafter"/>
</dbReference>
<dbReference type="GO" id="GO:0046654">
    <property type="term" value="P:tetrahydrofolate biosynthetic process"/>
    <property type="evidence" value="ECO:0007669"/>
    <property type="project" value="UniProtKB-UniPathway"/>
</dbReference>
<dbReference type="PANTHER" id="PTHR20941">
    <property type="entry name" value="FOLATE SYNTHESIS PROTEINS"/>
    <property type="match status" value="1"/>
</dbReference>
<comment type="pathway">
    <text evidence="3 13">Cofactor biosynthesis; tetrahydrofolate biosynthesis; 7,8-dihydrofolate from 2-amino-4-hydroxy-6-hydroxymethyl-7,8-dihydropteridine diphosphate and 4-aminobenzoate: step 1/2.</text>
</comment>
<dbReference type="GO" id="GO:0046656">
    <property type="term" value="P:folic acid biosynthetic process"/>
    <property type="evidence" value="ECO:0007669"/>
    <property type="project" value="UniProtKB-KW"/>
</dbReference>
<dbReference type="OrthoDB" id="9811744at2"/>
<evidence type="ECO:0000256" key="12">
    <source>
        <dbReference type="ARBA" id="ARBA00053449"/>
    </source>
</evidence>
<dbReference type="FunFam" id="3.20.20.20:FF:000006">
    <property type="entry name" value="Dihydropteroate synthase"/>
    <property type="match status" value="1"/>
</dbReference>
<evidence type="ECO:0000256" key="11">
    <source>
        <dbReference type="ARBA" id="ARBA00030193"/>
    </source>
</evidence>
<keyword evidence="9 13" id="KW-0460">Magnesium</keyword>
<dbReference type="AlphaFoldDB" id="A0A168NA98"/>
<evidence type="ECO:0000256" key="4">
    <source>
        <dbReference type="ARBA" id="ARBA00009503"/>
    </source>
</evidence>
<protein>
    <recommendedName>
        <fullName evidence="6 13">Dihydropteroate synthase</fullName>
        <shortName evidence="13">DHPS</shortName>
        <ecNumber evidence="5 13">2.5.1.15</ecNumber>
    </recommendedName>
    <alternativeName>
        <fullName evidence="11 13">Dihydropteroate pyrophosphorylase</fullName>
    </alternativeName>
</protein>
<name>A0A168NA98_9CLOT</name>
<comment type="caution">
    <text evidence="15">The sequence shown here is derived from an EMBL/GenBank/DDBJ whole genome shotgun (WGS) entry which is preliminary data.</text>
</comment>
<evidence type="ECO:0000256" key="10">
    <source>
        <dbReference type="ARBA" id="ARBA00022909"/>
    </source>
</evidence>
<proteinExistence type="inferred from homology"/>
<dbReference type="SUPFAM" id="SSF51717">
    <property type="entry name" value="Dihydropteroate synthetase-like"/>
    <property type="match status" value="1"/>
</dbReference>
<feature type="domain" description="Pterin-binding" evidence="14">
    <location>
        <begin position="18"/>
        <end position="264"/>
    </location>
</feature>
<dbReference type="PANTHER" id="PTHR20941:SF1">
    <property type="entry name" value="FOLIC ACID SYNTHESIS PROTEIN FOL1"/>
    <property type="match status" value="1"/>
</dbReference>
<evidence type="ECO:0000256" key="8">
    <source>
        <dbReference type="ARBA" id="ARBA00022723"/>
    </source>
</evidence>
<dbReference type="InterPro" id="IPR045031">
    <property type="entry name" value="DHP_synth-like"/>
</dbReference>
<evidence type="ECO:0000259" key="14">
    <source>
        <dbReference type="PROSITE" id="PS50972"/>
    </source>
</evidence>
<keyword evidence="8 13" id="KW-0479">Metal-binding</keyword>
<dbReference type="EC" id="2.5.1.15" evidence="5 13"/>
<gene>
    <name evidence="15" type="primary">folP</name>
    <name evidence="15" type="ORF">WY13_02480</name>
</gene>
<comment type="catalytic activity">
    <reaction evidence="1">
        <text>(7,8-dihydropterin-6-yl)methyl diphosphate + 4-aminobenzoate = 7,8-dihydropteroate + diphosphate</text>
        <dbReference type="Rhea" id="RHEA:19949"/>
        <dbReference type="ChEBI" id="CHEBI:17836"/>
        <dbReference type="ChEBI" id="CHEBI:17839"/>
        <dbReference type="ChEBI" id="CHEBI:33019"/>
        <dbReference type="ChEBI" id="CHEBI:72950"/>
        <dbReference type="EC" id="2.5.1.15"/>
    </reaction>
</comment>
<keyword evidence="10 13" id="KW-0289">Folate biosynthesis</keyword>
<dbReference type="UniPathway" id="UPA00077">
    <property type="reaction ID" value="UER00156"/>
</dbReference>
<sequence length="272" mass="30231">MDKVITIGKKDFEIGKRTYIMGILNVTPDSFSDGGKFNNIELAIEHAKQMEEEGADIIDVGGESTRPSYDPVSEQEELERVIPIIGKLSRCVDIPISIDTYKGKVAEQSIKAGASLINDVWGFKRDPYMAEVAAHYRVPCCLMHNRDNRNYTNLMNDVLTDLQESIDIALKAGVDPKNIITDPGIGFAKDYEQNLAVMNQLERLSELGYPVLLGTSRKSMVGKALDLPVNERIEGTVATTVIGIMKKCDFVRVHDVKENKRAAVMADAIIRR</sequence>
<reference evidence="15 16" key="1">
    <citation type="journal article" date="2015" name="Biotechnol. Bioeng.">
        <title>Genome sequence and phenotypic characterization of Caulobacter segnis.</title>
        <authorList>
            <person name="Patel S."/>
            <person name="Fletcher B."/>
            <person name="Scott D.C."/>
            <person name="Ely B."/>
        </authorList>
    </citation>
    <scope>NUCLEOTIDE SEQUENCE [LARGE SCALE GENOMIC DNA]</scope>
    <source>
        <strain evidence="15 16">ERI-2</strain>
    </source>
</reference>
<evidence type="ECO:0000313" key="16">
    <source>
        <dbReference type="Proteomes" id="UP000077407"/>
    </source>
</evidence>
<evidence type="ECO:0000256" key="1">
    <source>
        <dbReference type="ARBA" id="ARBA00000012"/>
    </source>
</evidence>
<dbReference type="Gene3D" id="3.20.20.20">
    <property type="entry name" value="Dihydropteroate synthase-like"/>
    <property type="match status" value="1"/>
</dbReference>
<dbReference type="PATRIC" id="fig|1538.10.peg.2852"/>
<dbReference type="CDD" id="cd00739">
    <property type="entry name" value="DHPS"/>
    <property type="match status" value="1"/>
</dbReference>
<keyword evidence="7 13" id="KW-0808">Transferase</keyword>
<evidence type="ECO:0000256" key="9">
    <source>
        <dbReference type="ARBA" id="ARBA00022842"/>
    </source>
</evidence>
<organism evidence="15 16">
    <name type="scientific">Clostridium ljungdahlii</name>
    <dbReference type="NCBI Taxonomy" id="1538"/>
    <lineage>
        <taxon>Bacteria</taxon>
        <taxon>Bacillati</taxon>
        <taxon>Bacillota</taxon>
        <taxon>Clostridia</taxon>
        <taxon>Eubacteriales</taxon>
        <taxon>Clostridiaceae</taxon>
        <taxon>Clostridium</taxon>
    </lineage>
</organism>
<evidence type="ECO:0000256" key="2">
    <source>
        <dbReference type="ARBA" id="ARBA00001946"/>
    </source>
</evidence>
<dbReference type="EMBL" id="LITT01000027">
    <property type="protein sequence ID" value="OAA86020.1"/>
    <property type="molecule type" value="Genomic_DNA"/>
</dbReference>
<dbReference type="Pfam" id="PF00809">
    <property type="entry name" value="Pterin_bind"/>
    <property type="match status" value="1"/>
</dbReference>
<dbReference type="PROSITE" id="PS00792">
    <property type="entry name" value="DHPS_1"/>
    <property type="match status" value="1"/>
</dbReference>
<comment type="similarity">
    <text evidence="4 13">Belongs to the DHPS family.</text>
</comment>
<dbReference type="InterPro" id="IPR006390">
    <property type="entry name" value="DHP_synth_dom"/>
</dbReference>
<dbReference type="PROSITE" id="PS00793">
    <property type="entry name" value="DHPS_2"/>
    <property type="match status" value="1"/>
</dbReference>
<comment type="cofactor">
    <cofactor evidence="2 13">
        <name>Mg(2+)</name>
        <dbReference type="ChEBI" id="CHEBI:18420"/>
    </cofactor>
</comment>
<dbReference type="RefSeq" id="WP_063555889.1">
    <property type="nucleotide sequence ID" value="NZ_LITT01000027.1"/>
</dbReference>
<dbReference type="InterPro" id="IPR000489">
    <property type="entry name" value="Pterin-binding_dom"/>
</dbReference>
<accession>A0A168NA98</accession>
<evidence type="ECO:0000256" key="13">
    <source>
        <dbReference type="RuleBase" id="RU361205"/>
    </source>
</evidence>
<evidence type="ECO:0000256" key="5">
    <source>
        <dbReference type="ARBA" id="ARBA00012458"/>
    </source>
</evidence>